<keyword evidence="1" id="KW-1133">Transmembrane helix</keyword>
<dbReference type="PANTHER" id="PTHR34262">
    <property type="entry name" value="TRANSMEMBRANE PROTEIN 220"/>
    <property type="match status" value="1"/>
</dbReference>
<sequence>MATVFSVCSLLMAFLFAVSASFQLNDPDWYFWFPLYTCGCIVNLANGLCRFPKTPTLAKLTLWLGVCLFIKVAVEGLAIGGVSVLWSIDMRERVVREKNGSGLVTASMYVHLMKQLSRHHQPTRHEAEPATLIQNGMLLTLVTVGYGVSVLFYLRHHQEMRF</sequence>
<protein>
    <submittedName>
        <fullName evidence="3">OLC1v1010003C1</fullName>
    </submittedName>
</protein>
<evidence type="ECO:0000256" key="1">
    <source>
        <dbReference type="SAM" id="Phobius"/>
    </source>
</evidence>
<organism evidence="3 4">
    <name type="scientific">Oldenlandia corymbosa var. corymbosa</name>
    <dbReference type="NCBI Taxonomy" id="529605"/>
    <lineage>
        <taxon>Eukaryota</taxon>
        <taxon>Viridiplantae</taxon>
        <taxon>Streptophyta</taxon>
        <taxon>Embryophyta</taxon>
        <taxon>Tracheophyta</taxon>
        <taxon>Spermatophyta</taxon>
        <taxon>Magnoliopsida</taxon>
        <taxon>eudicotyledons</taxon>
        <taxon>Gunneridae</taxon>
        <taxon>Pentapetalae</taxon>
        <taxon>asterids</taxon>
        <taxon>lamiids</taxon>
        <taxon>Gentianales</taxon>
        <taxon>Rubiaceae</taxon>
        <taxon>Rubioideae</taxon>
        <taxon>Spermacoceae</taxon>
        <taxon>Hedyotis-Oldenlandia complex</taxon>
        <taxon>Oldenlandia</taxon>
    </lineage>
</organism>
<dbReference type="EMBL" id="OX459123">
    <property type="protein sequence ID" value="CAI9110040.1"/>
    <property type="molecule type" value="Genomic_DNA"/>
</dbReference>
<feature type="transmembrane region" description="Helical" evidence="1">
    <location>
        <begin position="29"/>
        <end position="48"/>
    </location>
</feature>
<proteinExistence type="predicted"/>
<dbReference type="Proteomes" id="UP001161247">
    <property type="component" value="Chromosome 6"/>
</dbReference>
<keyword evidence="2" id="KW-0732">Signal</keyword>
<dbReference type="Pfam" id="PF15071">
    <property type="entry name" value="TMEM220"/>
    <property type="match status" value="1"/>
</dbReference>
<evidence type="ECO:0000313" key="3">
    <source>
        <dbReference type="EMBL" id="CAI9110040.1"/>
    </source>
</evidence>
<feature type="signal peptide" evidence="2">
    <location>
        <begin position="1"/>
        <end position="20"/>
    </location>
</feature>
<keyword evidence="1" id="KW-0812">Transmembrane</keyword>
<dbReference type="PANTHER" id="PTHR34262:SF1">
    <property type="entry name" value="TRANSMEMBRANE PROTEIN 220"/>
    <property type="match status" value="1"/>
</dbReference>
<dbReference type="AlphaFoldDB" id="A0AAV1DQ83"/>
<feature type="chain" id="PRO_5043628617" evidence="2">
    <location>
        <begin position="21"/>
        <end position="162"/>
    </location>
</feature>
<reference evidence="3" key="1">
    <citation type="submission" date="2023-03" db="EMBL/GenBank/DDBJ databases">
        <authorList>
            <person name="Julca I."/>
        </authorList>
    </citation>
    <scope>NUCLEOTIDE SEQUENCE</scope>
</reference>
<evidence type="ECO:0000313" key="4">
    <source>
        <dbReference type="Proteomes" id="UP001161247"/>
    </source>
</evidence>
<feature type="transmembrane region" description="Helical" evidence="1">
    <location>
        <begin position="60"/>
        <end position="88"/>
    </location>
</feature>
<gene>
    <name evidence="3" type="ORF">OLC1_LOCUS17794</name>
</gene>
<evidence type="ECO:0000256" key="2">
    <source>
        <dbReference type="SAM" id="SignalP"/>
    </source>
</evidence>
<keyword evidence="4" id="KW-1185">Reference proteome</keyword>
<feature type="transmembrane region" description="Helical" evidence="1">
    <location>
        <begin position="132"/>
        <end position="154"/>
    </location>
</feature>
<name>A0AAV1DQ83_OLDCO</name>
<accession>A0AAV1DQ83</accession>
<dbReference type="InterPro" id="IPR029377">
    <property type="entry name" value="TMEM220"/>
</dbReference>
<keyword evidence="1" id="KW-0472">Membrane</keyword>